<sequence length="181" mass="19426">MKLLSWIILPLIPFVSASVSTIYWPVSSPSPSNPWVLGAKNLLAWTTGSGTGVQSFDIQLHNANRSVMVGFLPIALRVPMERLPTGYKNYGGEMEIDLGSDVPTGDGFYLLFMNTYHGEVYAKSKKFSIYASTPSNYSSADLPTATITASLLGAPNPTQQWAITLNGINQDATATATSTSS</sequence>
<reference evidence="2 3" key="1">
    <citation type="submission" date="2015-01" db="EMBL/GenBank/DDBJ databases">
        <title>The Genome Sequence of Cryptococcus gattii Ram5.</title>
        <authorList>
            <consortium name="The Broad Institute Genomics Platform"/>
            <person name="Cuomo C."/>
            <person name="Litvintseva A."/>
            <person name="Chen Y."/>
            <person name="Heitman J."/>
            <person name="Sun S."/>
            <person name="Springer D."/>
            <person name="Dromer F."/>
            <person name="Young S."/>
            <person name="Zeng Q."/>
            <person name="Gargeya S."/>
            <person name="Abouelleil A."/>
            <person name="Alvarado L."/>
            <person name="Chapman S.B."/>
            <person name="Gainer-Dewar J."/>
            <person name="Goldberg J."/>
            <person name="Griggs A."/>
            <person name="Gujja S."/>
            <person name="Hansen M."/>
            <person name="Howarth C."/>
            <person name="Imamovic A."/>
            <person name="Larimer J."/>
            <person name="Murphy C."/>
            <person name="Naylor J."/>
            <person name="Pearson M."/>
            <person name="Priest M."/>
            <person name="Roberts A."/>
            <person name="Saif S."/>
            <person name="Shea T."/>
            <person name="Sykes S."/>
            <person name="Wortman J."/>
            <person name="Nusbaum C."/>
            <person name="Birren B."/>
        </authorList>
    </citation>
    <scope>NUCLEOTIDE SEQUENCE [LARGE SCALE GENOMIC DNA]</scope>
    <source>
        <strain evidence="2 3">Ram5</strain>
    </source>
</reference>
<accession>A0A0D0VD13</accession>
<dbReference type="Proteomes" id="UP000053392">
    <property type="component" value="Unassembled WGS sequence"/>
</dbReference>
<evidence type="ECO:0000313" key="2">
    <source>
        <dbReference type="EMBL" id="KIR42750.1"/>
    </source>
</evidence>
<dbReference type="EMBL" id="KN847897">
    <property type="protein sequence ID" value="KIR42750.1"/>
    <property type="molecule type" value="Genomic_DNA"/>
</dbReference>
<feature type="chain" id="PRO_5002223290" evidence="1">
    <location>
        <begin position="18"/>
        <end position="181"/>
    </location>
</feature>
<evidence type="ECO:0000313" key="3">
    <source>
        <dbReference type="Proteomes" id="UP000053392"/>
    </source>
</evidence>
<gene>
    <name evidence="2" type="ORF">I313_00953</name>
</gene>
<organism evidence="2 3">
    <name type="scientific">Cryptococcus deuterogattii Ram5</name>
    <dbReference type="NCBI Taxonomy" id="1296110"/>
    <lineage>
        <taxon>Eukaryota</taxon>
        <taxon>Fungi</taxon>
        <taxon>Dikarya</taxon>
        <taxon>Basidiomycota</taxon>
        <taxon>Agaricomycotina</taxon>
        <taxon>Tremellomycetes</taxon>
        <taxon>Tremellales</taxon>
        <taxon>Cryptococcaceae</taxon>
        <taxon>Cryptococcus</taxon>
        <taxon>Cryptococcus gattii species complex</taxon>
    </lineage>
</organism>
<protein>
    <submittedName>
        <fullName evidence="2">Uncharacterized protein</fullName>
    </submittedName>
</protein>
<dbReference type="OrthoDB" id="2581067at2759"/>
<keyword evidence="3" id="KW-1185">Reference proteome</keyword>
<keyword evidence="1" id="KW-0732">Signal</keyword>
<dbReference type="AlphaFoldDB" id="A0A0D0VD13"/>
<feature type="signal peptide" evidence="1">
    <location>
        <begin position="1"/>
        <end position="17"/>
    </location>
</feature>
<dbReference type="HOGENOM" id="CLU_115517_0_0_1"/>
<proteinExistence type="predicted"/>
<evidence type="ECO:0000256" key="1">
    <source>
        <dbReference type="SAM" id="SignalP"/>
    </source>
</evidence>
<name>A0A0D0VD13_9TREE</name>